<evidence type="ECO:0000313" key="9">
    <source>
        <dbReference type="EMBL" id="TVY33563.1"/>
    </source>
</evidence>
<evidence type="ECO:0000256" key="4">
    <source>
        <dbReference type="ARBA" id="ARBA00023136"/>
    </source>
</evidence>
<dbReference type="Pfam" id="PF20684">
    <property type="entry name" value="Fung_rhodopsin"/>
    <property type="match status" value="1"/>
</dbReference>
<sequence>MGNNEIGDKGQQLLAVLWVETSVAGAIISLRWYTRTFVGGRVGPDDFILMAAWVLMCSFACLISASVHYGMGTHVDKLDIEQITHGILMLLIGQSFIALAMGLSKCAVAVFLMRIVNKTWHKVVLWFWIVSIMFLSIFLAISVFAQCTPTASIWDPRVKAAEGQVCHMNLALIAEIMCSWSAAMDFFLAFYPWYVLWKVNIKRKERITICVSLSLGIFAGICGVVRTTGLDALNKTSDYLFAVSDSVMWTMSELTLTIICVSIPALRPLYNRVTGGSSSGGGGAGPYYQQSDAKGTGTGTGTGTGNFRMNTIKQDLSKPYDVEIGTGHNKNVDNNSDDFILHNTDKAEGVIQRHTEITTTYDDALSAVSTKQHV</sequence>
<dbReference type="EMBL" id="QGMJ01000779">
    <property type="protein sequence ID" value="TVY33563.1"/>
    <property type="molecule type" value="Genomic_DNA"/>
</dbReference>
<dbReference type="AlphaFoldDB" id="A0A8H8U6U7"/>
<evidence type="ECO:0000256" key="6">
    <source>
        <dbReference type="SAM" id="MobiDB-lite"/>
    </source>
</evidence>
<organism evidence="9 10">
    <name type="scientific">Lachnellula subtilissima</name>
    <dbReference type="NCBI Taxonomy" id="602034"/>
    <lineage>
        <taxon>Eukaryota</taxon>
        <taxon>Fungi</taxon>
        <taxon>Dikarya</taxon>
        <taxon>Ascomycota</taxon>
        <taxon>Pezizomycotina</taxon>
        <taxon>Leotiomycetes</taxon>
        <taxon>Helotiales</taxon>
        <taxon>Lachnaceae</taxon>
        <taxon>Lachnellula</taxon>
    </lineage>
</organism>
<evidence type="ECO:0000313" key="10">
    <source>
        <dbReference type="Proteomes" id="UP000462212"/>
    </source>
</evidence>
<dbReference type="PANTHER" id="PTHR33048:SF93">
    <property type="entry name" value="INTEGRAL MEMBRANE PROTEIN"/>
    <property type="match status" value="1"/>
</dbReference>
<evidence type="ECO:0000256" key="1">
    <source>
        <dbReference type="ARBA" id="ARBA00004141"/>
    </source>
</evidence>
<evidence type="ECO:0000256" key="3">
    <source>
        <dbReference type="ARBA" id="ARBA00022989"/>
    </source>
</evidence>
<keyword evidence="4 7" id="KW-0472">Membrane</keyword>
<feature type="transmembrane region" description="Helical" evidence="7">
    <location>
        <begin position="124"/>
        <end position="145"/>
    </location>
</feature>
<feature type="transmembrane region" description="Helical" evidence="7">
    <location>
        <begin position="207"/>
        <end position="226"/>
    </location>
</feature>
<dbReference type="Proteomes" id="UP000462212">
    <property type="component" value="Unassembled WGS sequence"/>
</dbReference>
<dbReference type="PANTHER" id="PTHR33048">
    <property type="entry name" value="PTH11-LIKE INTEGRAL MEMBRANE PROTEIN (AFU_ORTHOLOGUE AFUA_5G11245)"/>
    <property type="match status" value="1"/>
</dbReference>
<evidence type="ECO:0000259" key="8">
    <source>
        <dbReference type="Pfam" id="PF20684"/>
    </source>
</evidence>
<evidence type="ECO:0000256" key="2">
    <source>
        <dbReference type="ARBA" id="ARBA00022692"/>
    </source>
</evidence>
<comment type="subcellular location">
    <subcellularLocation>
        <location evidence="1">Membrane</location>
        <topology evidence="1">Multi-pass membrane protein</topology>
    </subcellularLocation>
</comment>
<protein>
    <recommendedName>
        <fullName evidence="8">Rhodopsin domain-containing protein</fullName>
    </recommendedName>
</protein>
<keyword evidence="2 7" id="KW-0812">Transmembrane</keyword>
<feature type="transmembrane region" description="Helical" evidence="7">
    <location>
        <begin position="170"/>
        <end position="195"/>
    </location>
</feature>
<proteinExistence type="inferred from homology"/>
<dbReference type="GO" id="GO:0016020">
    <property type="term" value="C:membrane"/>
    <property type="evidence" value="ECO:0007669"/>
    <property type="project" value="UniProtKB-SubCell"/>
</dbReference>
<comment type="similarity">
    <text evidence="5">Belongs to the SAT4 family.</text>
</comment>
<feature type="transmembrane region" description="Helical" evidence="7">
    <location>
        <begin position="246"/>
        <end position="266"/>
    </location>
</feature>
<keyword evidence="3 7" id="KW-1133">Transmembrane helix</keyword>
<gene>
    <name evidence="9" type="ORF">LSUB1_G006656</name>
</gene>
<name>A0A8H8U6U7_9HELO</name>
<comment type="caution">
    <text evidence="9">The sequence shown here is derived from an EMBL/GenBank/DDBJ whole genome shotgun (WGS) entry which is preliminary data.</text>
</comment>
<feature type="transmembrane region" description="Helical" evidence="7">
    <location>
        <begin position="46"/>
        <end position="67"/>
    </location>
</feature>
<dbReference type="InterPro" id="IPR049326">
    <property type="entry name" value="Rhodopsin_dom_fungi"/>
</dbReference>
<keyword evidence="10" id="KW-1185">Reference proteome</keyword>
<feature type="domain" description="Rhodopsin" evidence="8">
    <location>
        <begin position="30"/>
        <end position="271"/>
    </location>
</feature>
<dbReference type="OrthoDB" id="5417844at2759"/>
<feature type="transmembrane region" description="Helical" evidence="7">
    <location>
        <begin position="87"/>
        <end position="112"/>
    </location>
</feature>
<feature type="region of interest" description="Disordered" evidence="6">
    <location>
        <begin position="278"/>
        <end position="308"/>
    </location>
</feature>
<dbReference type="InterPro" id="IPR052337">
    <property type="entry name" value="SAT4-like"/>
</dbReference>
<reference evidence="9 10" key="1">
    <citation type="submission" date="2018-05" db="EMBL/GenBank/DDBJ databases">
        <title>Genome sequencing and assembly of the regulated plant pathogen Lachnellula willkommii and related sister species for the development of diagnostic species identification markers.</title>
        <authorList>
            <person name="Giroux E."/>
            <person name="Bilodeau G."/>
        </authorList>
    </citation>
    <scope>NUCLEOTIDE SEQUENCE [LARGE SCALE GENOMIC DNA]</scope>
    <source>
        <strain evidence="9 10">CBS 197.66</strain>
    </source>
</reference>
<evidence type="ECO:0000256" key="5">
    <source>
        <dbReference type="ARBA" id="ARBA00038359"/>
    </source>
</evidence>
<feature type="transmembrane region" description="Helical" evidence="7">
    <location>
        <begin position="12"/>
        <end position="34"/>
    </location>
</feature>
<accession>A0A8H8U6U7</accession>
<evidence type="ECO:0000256" key="7">
    <source>
        <dbReference type="SAM" id="Phobius"/>
    </source>
</evidence>